<keyword evidence="7" id="KW-0067">ATP-binding</keyword>
<evidence type="ECO:0000313" key="9">
    <source>
        <dbReference type="EMBL" id="RDY20807.1"/>
    </source>
</evidence>
<gene>
    <name evidence="9" type="ORF">BBG48_008275</name>
</gene>
<dbReference type="RefSeq" id="WP_068912482.1">
    <property type="nucleotide sequence ID" value="NZ_MBEW02000020.1"/>
</dbReference>
<dbReference type="Pfam" id="PF04607">
    <property type="entry name" value="RelA_SpoT"/>
    <property type="match status" value="1"/>
</dbReference>
<dbReference type="CDD" id="cd05399">
    <property type="entry name" value="NT_Rel-Spo_like"/>
    <property type="match status" value="1"/>
</dbReference>
<dbReference type="SUPFAM" id="SSF81301">
    <property type="entry name" value="Nucleotidyltransferase"/>
    <property type="match status" value="1"/>
</dbReference>
<evidence type="ECO:0000256" key="2">
    <source>
        <dbReference type="ARBA" id="ARBA00007476"/>
    </source>
</evidence>
<dbReference type="EMBL" id="MBEW02000020">
    <property type="protein sequence ID" value="RDY20807.1"/>
    <property type="molecule type" value="Genomic_DNA"/>
</dbReference>
<dbReference type="PANTHER" id="PTHR47837">
    <property type="entry name" value="GTP PYROPHOSPHOKINASE YJBM"/>
    <property type="match status" value="1"/>
</dbReference>
<evidence type="ECO:0000313" key="10">
    <source>
        <dbReference type="Proteomes" id="UP000093352"/>
    </source>
</evidence>
<dbReference type="Gene3D" id="1.10.287.860">
    <property type="entry name" value="Nucleotidyltransferase"/>
    <property type="match status" value="1"/>
</dbReference>
<dbReference type="SMART" id="SM00954">
    <property type="entry name" value="RelA_SpoT"/>
    <property type="match status" value="1"/>
</dbReference>
<dbReference type="InterPro" id="IPR052366">
    <property type="entry name" value="GTP_Pyrophosphokinase"/>
</dbReference>
<reference evidence="9 10" key="1">
    <citation type="journal article" date="2016" name="Genome Announc.">
        <title>Draft Genome Sequence of Criibacterium bergeronii gen. nov., sp. nov., Strain CCRI-22567T, Isolated from a Vaginal Sample from a Woman with Bacterial Vaginosis.</title>
        <authorList>
            <person name="Maheux A.F."/>
            <person name="Berube E."/>
            <person name="Boudreau D.K."/>
            <person name="Raymond F."/>
            <person name="Corbeil J."/>
            <person name="Roy P.H."/>
            <person name="Boissinot M."/>
            <person name="Omar R.F."/>
        </authorList>
    </citation>
    <scope>NUCLEOTIDE SEQUENCE [LARGE SCALE GENOMIC DNA]</scope>
    <source>
        <strain evidence="9 10">CCRI-22567</strain>
    </source>
</reference>
<comment type="caution">
    <text evidence="9">The sequence shown here is derived from an EMBL/GenBank/DDBJ whole genome shotgun (WGS) entry which is preliminary data.</text>
</comment>
<keyword evidence="5" id="KW-0547">Nucleotide-binding</keyword>
<comment type="subunit">
    <text evidence="3">Homotetramer.</text>
</comment>
<evidence type="ECO:0000256" key="4">
    <source>
        <dbReference type="ARBA" id="ARBA00022679"/>
    </source>
</evidence>
<dbReference type="InterPro" id="IPR043519">
    <property type="entry name" value="NT_sf"/>
</dbReference>
<keyword evidence="4" id="KW-0808">Transferase</keyword>
<keyword evidence="10" id="KW-1185">Reference proteome</keyword>
<dbReference type="PANTHER" id="PTHR47837:SF2">
    <property type="entry name" value="GTP PYROPHOSPHOKINASE YWAC"/>
    <property type="match status" value="1"/>
</dbReference>
<dbReference type="FunFam" id="3.30.460.10:FF:000012">
    <property type="entry name" value="GTP pyrophosphokinase YjbM"/>
    <property type="match status" value="1"/>
</dbReference>
<evidence type="ECO:0000256" key="7">
    <source>
        <dbReference type="ARBA" id="ARBA00022840"/>
    </source>
</evidence>
<protein>
    <submittedName>
        <fullName evidence="9">GTP pyrophosphokinase family protein</fullName>
    </submittedName>
</protein>
<evidence type="ECO:0000256" key="5">
    <source>
        <dbReference type="ARBA" id="ARBA00022741"/>
    </source>
</evidence>
<evidence type="ECO:0000256" key="1">
    <source>
        <dbReference type="ARBA" id="ARBA00004976"/>
    </source>
</evidence>
<keyword evidence="6" id="KW-0418">Kinase</keyword>
<dbReference type="InterPro" id="IPR007685">
    <property type="entry name" value="RelA_SpoT"/>
</dbReference>
<name>A0A371IJY8_9FIRM</name>
<evidence type="ECO:0000256" key="3">
    <source>
        <dbReference type="ARBA" id="ARBA00011881"/>
    </source>
</evidence>
<dbReference type="Proteomes" id="UP000093352">
    <property type="component" value="Unassembled WGS sequence"/>
</dbReference>
<dbReference type="GO" id="GO:0015970">
    <property type="term" value="P:guanosine tetraphosphate biosynthetic process"/>
    <property type="evidence" value="ECO:0007669"/>
    <property type="project" value="UniProtKB-UniPathway"/>
</dbReference>
<evidence type="ECO:0000256" key="6">
    <source>
        <dbReference type="ARBA" id="ARBA00022777"/>
    </source>
</evidence>
<evidence type="ECO:0000259" key="8">
    <source>
        <dbReference type="SMART" id="SM00954"/>
    </source>
</evidence>
<dbReference type="GO" id="GO:0005524">
    <property type="term" value="F:ATP binding"/>
    <property type="evidence" value="ECO:0007669"/>
    <property type="project" value="UniProtKB-KW"/>
</dbReference>
<dbReference type="GO" id="GO:0016301">
    <property type="term" value="F:kinase activity"/>
    <property type="evidence" value="ECO:0007669"/>
    <property type="project" value="UniProtKB-KW"/>
</dbReference>
<dbReference type="UniPathway" id="UPA00908">
    <property type="reaction ID" value="UER00884"/>
</dbReference>
<dbReference type="Gene3D" id="3.30.460.10">
    <property type="entry name" value="Beta Polymerase, domain 2"/>
    <property type="match status" value="1"/>
</dbReference>
<comment type="similarity">
    <text evidence="2">Belongs to the RelA/SpoT family.</text>
</comment>
<feature type="domain" description="RelA/SpoT" evidence="8">
    <location>
        <begin position="45"/>
        <end position="168"/>
    </location>
</feature>
<comment type="pathway">
    <text evidence="1">Purine metabolism; ppGpp biosynthesis; ppGpp from GTP: step 1/2.</text>
</comment>
<dbReference type="AlphaFoldDB" id="A0A371IJY8"/>
<accession>A0A371IJY8</accession>
<organism evidence="9 10">
    <name type="scientific">Criibacterium bergeronii</name>
    <dbReference type="NCBI Taxonomy" id="1871336"/>
    <lineage>
        <taxon>Bacteria</taxon>
        <taxon>Bacillati</taxon>
        <taxon>Bacillota</taxon>
        <taxon>Clostridia</taxon>
        <taxon>Peptostreptococcales</taxon>
        <taxon>Filifactoraceae</taxon>
        <taxon>Criibacterium</taxon>
    </lineage>
</organism>
<sequence>MDVFSWKDFLISYEFAVEELKIKFKNIRNELKDHDSYSPIEFVTGRVKKISSIIEKANRLDVPLTKEDIETKIEDIAGIRIMCQFVDDIYTVADLIKSRSDMKVAYEKDYIKNSKKSGYRSYHIVVKYPVQTVTGVKNILAEIQIRTLAMNFWATIEHSLKYKYDHLLPDDLSQKLRNAADSAFMLDNEMSEIRDEIVGAQIAFEVKSGSVKDIMSSISYLYMAGYSDEASSYIKKFDKIKNIMDIKEVTDLQNDIQLRIREINSDKKSTTTMPNIETIDINKHTKN</sequence>
<proteinExistence type="inferred from homology"/>
<dbReference type="STRING" id="1871336.BBG48_02350"/>